<name>A0A0E9XSW2_ANGAN</name>
<reference evidence="1" key="1">
    <citation type="submission" date="2014-11" db="EMBL/GenBank/DDBJ databases">
        <authorList>
            <person name="Amaro Gonzalez C."/>
        </authorList>
    </citation>
    <scope>NUCLEOTIDE SEQUENCE</scope>
</reference>
<dbReference type="AlphaFoldDB" id="A0A0E9XSW2"/>
<reference evidence="1" key="2">
    <citation type="journal article" date="2015" name="Fish Shellfish Immunol.">
        <title>Early steps in the European eel (Anguilla anguilla)-Vibrio vulnificus interaction in the gills: Role of the RtxA13 toxin.</title>
        <authorList>
            <person name="Callol A."/>
            <person name="Pajuelo D."/>
            <person name="Ebbesson L."/>
            <person name="Teles M."/>
            <person name="MacKenzie S."/>
            <person name="Amaro C."/>
        </authorList>
    </citation>
    <scope>NUCLEOTIDE SEQUENCE</scope>
</reference>
<evidence type="ECO:0000313" key="1">
    <source>
        <dbReference type="EMBL" id="JAI04754.1"/>
    </source>
</evidence>
<sequence length="71" mass="8157">MVATTRGLLHFFSADISKGTDVVTGFFEMRCRRVSLIPFTYILTNFFYPAPVVIFRMCVQSPKLHQDHSLT</sequence>
<accession>A0A0E9XSW2</accession>
<organism evidence="1">
    <name type="scientific">Anguilla anguilla</name>
    <name type="common">European freshwater eel</name>
    <name type="synonym">Muraena anguilla</name>
    <dbReference type="NCBI Taxonomy" id="7936"/>
    <lineage>
        <taxon>Eukaryota</taxon>
        <taxon>Metazoa</taxon>
        <taxon>Chordata</taxon>
        <taxon>Craniata</taxon>
        <taxon>Vertebrata</taxon>
        <taxon>Euteleostomi</taxon>
        <taxon>Actinopterygii</taxon>
        <taxon>Neopterygii</taxon>
        <taxon>Teleostei</taxon>
        <taxon>Anguilliformes</taxon>
        <taxon>Anguillidae</taxon>
        <taxon>Anguilla</taxon>
    </lineage>
</organism>
<proteinExistence type="predicted"/>
<dbReference type="EMBL" id="GBXM01003824">
    <property type="protein sequence ID" value="JAI04754.1"/>
    <property type="molecule type" value="Transcribed_RNA"/>
</dbReference>
<protein>
    <submittedName>
        <fullName evidence="1">Uncharacterized protein</fullName>
    </submittedName>
</protein>